<sequence length="193" mass="20974">MSRSDFLTALRQHKFIHALFPHDDALNDPVDAFARALTLTGGIWDDTFLHSPATGSATLSAYLRAKYPAGSVFCSATPQVNGDRILHAETLASSLKEVDVGVVRARFGVSETGAVFLSEDHLCVNELSTHARHLVVLLDTRNILDHLHQAHKQNRYFNARYTLLIAGPTALADSENALISGAKGVESLRVVGM</sequence>
<dbReference type="Pfam" id="PF02589">
    <property type="entry name" value="LUD_dom"/>
    <property type="match status" value="1"/>
</dbReference>
<protein>
    <recommendedName>
        <fullName evidence="1">LUD domain-containing protein</fullName>
    </recommendedName>
</protein>
<dbReference type="RefSeq" id="WP_112163943.1">
    <property type="nucleotide sequence ID" value="NZ_JYDE01000001.1"/>
</dbReference>
<keyword evidence="3" id="KW-1185">Reference proteome</keyword>
<name>A0ABX9NZ67_9GAMM</name>
<reference evidence="2 3" key="1">
    <citation type="submission" date="2018-09" db="EMBL/GenBank/DDBJ databases">
        <authorList>
            <person name="Le Fleche-Mateos A."/>
        </authorList>
    </citation>
    <scope>NUCLEOTIDE SEQUENCE [LARGE SCALE GENOMIC DNA]</scope>
    <source>
        <strain evidence="2 3">DSM 30078</strain>
    </source>
</reference>
<dbReference type="Proteomes" id="UP000284119">
    <property type="component" value="Unassembled WGS sequence"/>
</dbReference>
<dbReference type="InterPro" id="IPR003741">
    <property type="entry name" value="LUD_dom"/>
</dbReference>
<comment type="caution">
    <text evidence="2">The sequence shown here is derived from an EMBL/GenBank/DDBJ whole genome shotgun (WGS) entry which is preliminary data.</text>
</comment>
<evidence type="ECO:0000259" key="1">
    <source>
        <dbReference type="Pfam" id="PF02589"/>
    </source>
</evidence>
<dbReference type="SUPFAM" id="SSF100950">
    <property type="entry name" value="NagB/RpiA/CoA transferase-like"/>
    <property type="match status" value="1"/>
</dbReference>
<accession>A0ABX9NZ67</accession>
<proteinExistence type="predicted"/>
<evidence type="ECO:0000313" key="3">
    <source>
        <dbReference type="Proteomes" id="UP000284119"/>
    </source>
</evidence>
<dbReference type="EMBL" id="RAHG01000005">
    <property type="protein sequence ID" value="RJT12928.1"/>
    <property type="molecule type" value="Genomic_DNA"/>
</dbReference>
<dbReference type="InterPro" id="IPR024185">
    <property type="entry name" value="FTHF_cligase-like_sf"/>
</dbReference>
<feature type="domain" description="LUD" evidence="1">
    <location>
        <begin position="89"/>
        <end position="191"/>
    </location>
</feature>
<dbReference type="Gene3D" id="3.40.50.10420">
    <property type="entry name" value="NagB/RpiA/CoA transferase-like"/>
    <property type="match status" value="1"/>
</dbReference>
<gene>
    <name evidence="2" type="ORF">D5396_13205</name>
</gene>
<dbReference type="InterPro" id="IPR037171">
    <property type="entry name" value="NagB/RpiA_transferase-like"/>
</dbReference>
<evidence type="ECO:0000313" key="2">
    <source>
        <dbReference type="EMBL" id="RJT12928.1"/>
    </source>
</evidence>
<organism evidence="2 3">
    <name type="scientific">Rahnella inusitata</name>
    <dbReference type="NCBI Taxonomy" id="58169"/>
    <lineage>
        <taxon>Bacteria</taxon>
        <taxon>Pseudomonadati</taxon>
        <taxon>Pseudomonadota</taxon>
        <taxon>Gammaproteobacteria</taxon>
        <taxon>Enterobacterales</taxon>
        <taxon>Yersiniaceae</taxon>
        <taxon>Rahnella</taxon>
    </lineage>
</organism>